<comment type="caution">
    <text evidence="2">The sequence shown here is derived from an EMBL/GenBank/DDBJ whole genome shotgun (WGS) entry which is preliminary data.</text>
</comment>
<sequence>MNTDRIVGTRSGVEPSNLFAPDLTTGVDAPPHAAELRRWMVEYLCRPHPDLGRPGLVCPFTSHAVAQRFLWAAFIPGRDIDRERITAIVDDLHDLFPDLPPRDEPGAKLKAVLAVFPDLTEYADIDAVQREQKSRFVEQGLMLGQFYPGCTVAGLHNPDFRALDAPLPLLAIRQMVPTDFPFLSGRREWLEYYLKLFAPTIPRFIATTMSDRLVQTPDVLNELDPDKR</sequence>
<gene>
    <name evidence="2" type="ORF">ACFYXQ_02465</name>
</gene>
<dbReference type="Proteomes" id="UP001601992">
    <property type="component" value="Unassembled WGS sequence"/>
</dbReference>
<dbReference type="RefSeq" id="WP_040818658.1">
    <property type="nucleotide sequence ID" value="NZ_JBIAQY010000001.1"/>
</dbReference>
<organism evidence="2 3">
    <name type="scientific">Nocardia jiangxiensis</name>
    <dbReference type="NCBI Taxonomy" id="282685"/>
    <lineage>
        <taxon>Bacteria</taxon>
        <taxon>Bacillati</taxon>
        <taxon>Actinomycetota</taxon>
        <taxon>Actinomycetes</taxon>
        <taxon>Mycobacteriales</taxon>
        <taxon>Nocardiaceae</taxon>
        <taxon>Nocardia</taxon>
    </lineage>
</organism>
<dbReference type="InterPro" id="IPR049240">
    <property type="entry name" value="DUF6875"/>
</dbReference>
<name>A0ABW6RSU7_9NOCA</name>
<accession>A0ABW6RSU7</accession>
<proteinExistence type="predicted"/>
<dbReference type="Pfam" id="PF21780">
    <property type="entry name" value="DUF6875"/>
    <property type="match status" value="1"/>
</dbReference>
<protein>
    <submittedName>
        <fullName evidence="2">DUF6875 domain-containing protein</fullName>
    </submittedName>
</protein>
<evidence type="ECO:0000259" key="1">
    <source>
        <dbReference type="Pfam" id="PF21780"/>
    </source>
</evidence>
<evidence type="ECO:0000313" key="2">
    <source>
        <dbReference type="EMBL" id="MFF3566624.1"/>
    </source>
</evidence>
<evidence type="ECO:0000313" key="3">
    <source>
        <dbReference type="Proteomes" id="UP001601992"/>
    </source>
</evidence>
<dbReference type="EMBL" id="JBIAQY010000001">
    <property type="protein sequence ID" value="MFF3566624.1"/>
    <property type="molecule type" value="Genomic_DNA"/>
</dbReference>
<keyword evidence="3" id="KW-1185">Reference proteome</keyword>
<reference evidence="2 3" key="1">
    <citation type="submission" date="2024-10" db="EMBL/GenBank/DDBJ databases">
        <title>The Natural Products Discovery Center: Release of the First 8490 Sequenced Strains for Exploring Actinobacteria Biosynthetic Diversity.</title>
        <authorList>
            <person name="Kalkreuter E."/>
            <person name="Kautsar S.A."/>
            <person name="Yang D."/>
            <person name="Bader C.D."/>
            <person name="Teijaro C.N."/>
            <person name="Fluegel L."/>
            <person name="Davis C.M."/>
            <person name="Simpson J.R."/>
            <person name="Lauterbach L."/>
            <person name="Steele A.D."/>
            <person name="Gui C."/>
            <person name="Meng S."/>
            <person name="Li G."/>
            <person name="Viehrig K."/>
            <person name="Ye F."/>
            <person name="Su P."/>
            <person name="Kiefer A.F."/>
            <person name="Nichols A."/>
            <person name="Cepeda A.J."/>
            <person name="Yan W."/>
            <person name="Fan B."/>
            <person name="Jiang Y."/>
            <person name="Adhikari A."/>
            <person name="Zheng C.-J."/>
            <person name="Schuster L."/>
            <person name="Cowan T.M."/>
            <person name="Smanski M.J."/>
            <person name="Chevrette M.G."/>
            <person name="De Carvalho L.P.S."/>
            <person name="Shen B."/>
        </authorList>
    </citation>
    <scope>NUCLEOTIDE SEQUENCE [LARGE SCALE GENOMIC DNA]</scope>
    <source>
        <strain evidence="2 3">NPDC002593</strain>
    </source>
</reference>
<feature type="domain" description="DUF6875" evidence="1">
    <location>
        <begin position="34"/>
        <end position="204"/>
    </location>
</feature>